<accession>A0A3D9FGT2</accession>
<dbReference type="Proteomes" id="UP000256310">
    <property type="component" value="Unassembled WGS sequence"/>
</dbReference>
<evidence type="ECO:0000256" key="1">
    <source>
        <dbReference type="SAM" id="SignalP"/>
    </source>
</evidence>
<organism evidence="2 3">
    <name type="scientific">Parasphingopyxis lamellibrachiae</name>
    <dbReference type="NCBI Taxonomy" id="680125"/>
    <lineage>
        <taxon>Bacteria</taxon>
        <taxon>Pseudomonadati</taxon>
        <taxon>Pseudomonadota</taxon>
        <taxon>Alphaproteobacteria</taxon>
        <taxon>Sphingomonadales</taxon>
        <taxon>Sphingomonadaceae</taxon>
        <taxon>Parasphingopyxis</taxon>
    </lineage>
</organism>
<feature type="signal peptide" evidence="1">
    <location>
        <begin position="1"/>
        <end position="22"/>
    </location>
</feature>
<name>A0A3D9FGT2_9SPHN</name>
<protein>
    <submittedName>
        <fullName evidence="2">Uncharacterized protein</fullName>
    </submittedName>
</protein>
<feature type="chain" id="PRO_5017602034" evidence="1">
    <location>
        <begin position="23"/>
        <end position="150"/>
    </location>
</feature>
<keyword evidence="1" id="KW-0732">Signal</keyword>
<gene>
    <name evidence="2" type="ORF">DFR46_1880</name>
</gene>
<evidence type="ECO:0000313" key="2">
    <source>
        <dbReference type="EMBL" id="RED16848.1"/>
    </source>
</evidence>
<dbReference type="RefSeq" id="WP_116236209.1">
    <property type="nucleotide sequence ID" value="NZ_QRDP01000004.1"/>
</dbReference>
<keyword evidence="3" id="KW-1185">Reference proteome</keyword>
<evidence type="ECO:0000313" key="3">
    <source>
        <dbReference type="Proteomes" id="UP000256310"/>
    </source>
</evidence>
<dbReference type="PROSITE" id="PS51257">
    <property type="entry name" value="PROKAR_LIPOPROTEIN"/>
    <property type="match status" value="1"/>
</dbReference>
<dbReference type="EMBL" id="QRDP01000004">
    <property type="protein sequence ID" value="RED16848.1"/>
    <property type="molecule type" value="Genomic_DNA"/>
</dbReference>
<reference evidence="2 3" key="1">
    <citation type="submission" date="2018-07" db="EMBL/GenBank/DDBJ databases">
        <title>Genomic Encyclopedia of Type Strains, Phase IV (KMG-IV): sequencing the most valuable type-strain genomes for metagenomic binning, comparative biology and taxonomic classification.</title>
        <authorList>
            <person name="Goeker M."/>
        </authorList>
    </citation>
    <scope>NUCLEOTIDE SEQUENCE [LARGE SCALE GENOMIC DNA]</scope>
    <source>
        <strain evidence="2 3">DSM 26725</strain>
    </source>
</reference>
<dbReference type="AlphaFoldDB" id="A0A3D9FGT2"/>
<sequence length="150" mass="15974">MKSIITRGAAALLLVTAMPAYAGTIAACITEVEDRDGVRSFTDYAVARSEASMADTGPLREAARNELRSRNNADGRIVCHTHNGPGHYVIVAGGLELNGRLRHLIGIGFGNDRAEALSRSDDRLNDVIEYNTFSRSGGELTVIEEGAVGS</sequence>
<proteinExistence type="predicted"/>
<comment type="caution">
    <text evidence="2">The sequence shown here is derived from an EMBL/GenBank/DDBJ whole genome shotgun (WGS) entry which is preliminary data.</text>
</comment>